<proteinExistence type="predicted"/>
<keyword evidence="2" id="KW-1185">Reference proteome</keyword>
<accession>A0ACB9FSA9</accession>
<dbReference type="Proteomes" id="UP001056120">
    <property type="component" value="Linkage Group LG16"/>
</dbReference>
<evidence type="ECO:0000313" key="1">
    <source>
        <dbReference type="EMBL" id="KAI3773856.1"/>
    </source>
</evidence>
<reference evidence="2" key="1">
    <citation type="journal article" date="2022" name="Mol. Ecol. Resour.">
        <title>The genomes of chicory, endive, great burdock and yacon provide insights into Asteraceae palaeo-polyploidization history and plant inulin production.</title>
        <authorList>
            <person name="Fan W."/>
            <person name="Wang S."/>
            <person name="Wang H."/>
            <person name="Wang A."/>
            <person name="Jiang F."/>
            <person name="Liu H."/>
            <person name="Zhao H."/>
            <person name="Xu D."/>
            <person name="Zhang Y."/>
        </authorList>
    </citation>
    <scope>NUCLEOTIDE SEQUENCE [LARGE SCALE GENOMIC DNA]</scope>
    <source>
        <strain evidence="2">cv. Yunnan</strain>
    </source>
</reference>
<gene>
    <name evidence="1" type="ORF">L1987_48395</name>
</gene>
<dbReference type="EMBL" id="CM042033">
    <property type="protein sequence ID" value="KAI3773856.1"/>
    <property type="molecule type" value="Genomic_DNA"/>
</dbReference>
<reference evidence="1 2" key="2">
    <citation type="journal article" date="2022" name="Mol. Ecol. Resour.">
        <title>The genomes of chicory, endive, great burdock and yacon provide insights into Asteraceae paleo-polyploidization history and plant inulin production.</title>
        <authorList>
            <person name="Fan W."/>
            <person name="Wang S."/>
            <person name="Wang H."/>
            <person name="Wang A."/>
            <person name="Jiang F."/>
            <person name="Liu H."/>
            <person name="Zhao H."/>
            <person name="Xu D."/>
            <person name="Zhang Y."/>
        </authorList>
    </citation>
    <scope>NUCLEOTIDE SEQUENCE [LARGE SCALE GENOMIC DNA]</scope>
    <source>
        <strain evidence="2">cv. Yunnan</strain>
        <tissue evidence="1">Leaves</tissue>
    </source>
</reference>
<organism evidence="1 2">
    <name type="scientific">Smallanthus sonchifolius</name>
    <dbReference type="NCBI Taxonomy" id="185202"/>
    <lineage>
        <taxon>Eukaryota</taxon>
        <taxon>Viridiplantae</taxon>
        <taxon>Streptophyta</taxon>
        <taxon>Embryophyta</taxon>
        <taxon>Tracheophyta</taxon>
        <taxon>Spermatophyta</taxon>
        <taxon>Magnoliopsida</taxon>
        <taxon>eudicotyledons</taxon>
        <taxon>Gunneridae</taxon>
        <taxon>Pentapetalae</taxon>
        <taxon>asterids</taxon>
        <taxon>campanulids</taxon>
        <taxon>Asterales</taxon>
        <taxon>Asteraceae</taxon>
        <taxon>Asteroideae</taxon>
        <taxon>Heliantheae alliance</taxon>
        <taxon>Millerieae</taxon>
        <taxon>Smallanthus</taxon>
    </lineage>
</organism>
<sequence length="111" mass="12206">MPSATHIGESLTQGEFGVGSGEGDKGKGKQVVDIEVGDDVIVEEGDKNEKLECLIDLDDDIFIDDWVSFEFDASFVNQVNELEEVEIVGEACDIGENVEVPTDTWAERRKN</sequence>
<evidence type="ECO:0000313" key="2">
    <source>
        <dbReference type="Proteomes" id="UP001056120"/>
    </source>
</evidence>
<protein>
    <submittedName>
        <fullName evidence="1">Uncharacterized protein</fullName>
    </submittedName>
</protein>
<name>A0ACB9FSA9_9ASTR</name>
<comment type="caution">
    <text evidence="1">The sequence shown here is derived from an EMBL/GenBank/DDBJ whole genome shotgun (WGS) entry which is preliminary data.</text>
</comment>